<sequence>MEISSTTTAATQSTTTSATDNSSESALSSDFETFLKMLTTQMQNQDPLNPIESSDFAVQLATFSGVEQQVQTNNLLRGLGADSSLGGLSQHASWVGMDARVDGPIYFGGSPVDVYYDLPLDAASAELIVSGPSGQELHRSSISGAGPLAWDGVSPTGTQLLAGSYNLSIETRTLSGQSETLPVSSYARITEVQSGTDGPLVVLDSGEIVSTSGITALRNGS</sequence>
<dbReference type="EMBL" id="SMZO01000053">
    <property type="protein sequence ID" value="TDL84931.1"/>
    <property type="molecule type" value="Genomic_DNA"/>
</dbReference>
<keyword evidence="10" id="KW-1185">Reference proteome</keyword>
<dbReference type="Proteomes" id="UP000294562">
    <property type="component" value="Unassembled WGS sequence"/>
</dbReference>
<evidence type="ECO:0000313" key="9">
    <source>
        <dbReference type="EMBL" id="TDL87019.1"/>
    </source>
</evidence>
<comment type="caution">
    <text evidence="8">The sequence shown here is derived from an EMBL/GenBank/DDBJ whole genome shotgun (WGS) entry which is preliminary data.</text>
</comment>
<reference evidence="8 10" key="1">
    <citation type="submission" date="2019-03" db="EMBL/GenBank/DDBJ databases">
        <title>Rhodobacteraceae bacterium SM1902, a new member of the family Rhodobacteraceae isolated from Yantai.</title>
        <authorList>
            <person name="Sun Y."/>
        </authorList>
    </citation>
    <scope>NUCLEOTIDE SEQUENCE [LARGE SCALE GENOMIC DNA]</scope>
    <source>
        <strain evidence="8 10">SM1902</strain>
    </source>
</reference>
<feature type="domain" description="FlgD/Vpr Ig-like" evidence="7">
    <location>
        <begin position="108"/>
        <end position="172"/>
    </location>
</feature>
<dbReference type="Pfam" id="PF13860">
    <property type="entry name" value="FlgD_ig"/>
    <property type="match status" value="1"/>
</dbReference>
<keyword evidence="8" id="KW-0282">Flagellum</keyword>
<keyword evidence="8" id="KW-0969">Cilium</keyword>
<evidence type="ECO:0000256" key="5">
    <source>
        <dbReference type="RuleBase" id="RU362076"/>
    </source>
</evidence>
<comment type="function">
    <text evidence="4 5">Required for flagellar hook formation. May act as a scaffolding protein.</text>
</comment>
<evidence type="ECO:0000256" key="4">
    <source>
        <dbReference type="ARBA" id="ARBA00024746"/>
    </source>
</evidence>
<dbReference type="Pfam" id="PF03963">
    <property type="entry name" value="FlgD"/>
    <property type="match status" value="1"/>
</dbReference>
<proteinExistence type="inferred from homology"/>
<accession>A0A4R6AKW9</accession>
<protein>
    <recommendedName>
        <fullName evidence="2 5">Basal-body rod modification protein FlgD</fullName>
    </recommendedName>
</protein>
<organism evidence="8 10">
    <name type="scientific">Meridianimarinicoccus aquatilis</name>
    <dbReference type="NCBI Taxonomy" id="2552766"/>
    <lineage>
        <taxon>Bacteria</taxon>
        <taxon>Pseudomonadati</taxon>
        <taxon>Pseudomonadota</taxon>
        <taxon>Alphaproteobacteria</taxon>
        <taxon>Rhodobacterales</taxon>
        <taxon>Paracoccaceae</taxon>
        <taxon>Meridianimarinicoccus</taxon>
    </lineage>
</organism>
<keyword evidence="3 5" id="KW-1005">Bacterial flagellum biogenesis</keyword>
<keyword evidence="8" id="KW-0966">Cell projection</keyword>
<evidence type="ECO:0000256" key="6">
    <source>
        <dbReference type="SAM" id="MobiDB-lite"/>
    </source>
</evidence>
<dbReference type="InterPro" id="IPR005648">
    <property type="entry name" value="FlgD"/>
</dbReference>
<comment type="similarity">
    <text evidence="1 5">Belongs to the FlgD family.</text>
</comment>
<name>A0A4R6AKW9_9RHOB</name>
<gene>
    <name evidence="8" type="primary">flgD</name>
    <name evidence="9" type="ORF">E2L05_12010</name>
    <name evidence="8" type="ORF">E2L05_16745</name>
</gene>
<evidence type="ECO:0000256" key="2">
    <source>
        <dbReference type="ARBA" id="ARBA00016013"/>
    </source>
</evidence>
<evidence type="ECO:0000313" key="8">
    <source>
        <dbReference type="EMBL" id="TDL84931.1"/>
    </source>
</evidence>
<dbReference type="RefSeq" id="WP_133343148.1">
    <property type="nucleotide sequence ID" value="NZ_SMZO01000025.1"/>
</dbReference>
<dbReference type="OrthoDB" id="9785233at2"/>
<evidence type="ECO:0000313" key="10">
    <source>
        <dbReference type="Proteomes" id="UP000294562"/>
    </source>
</evidence>
<dbReference type="InterPro" id="IPR025965">
    <property type="entry name" value="FlgD/Vpr_Ig-like"/>
</dbReference>
<evidence type="ECO:0000256" key="1">
    <source>
        <dbReference type="ARBA" id="ARBA00010577"/>
    </source>
</evidence>
<dbReference type="AlphaFoldDB" id="A0A4R6AKW9"/>
<evidence type="ECO:0000259" key="7">
    <source>
        <dbReference type="Pfam" id="PF13860"/>
    </source>
</evidence>
<dbReference type="EMBL" id="SMZO01000025">
    <property type="protein sequence ID" value="TDL87019.1"/>
    <property type="molecule type" value="Genomic_DNA"/>
</dbReference>
<dbReference type="GO" id="GO:0044781">
    <property type="term" value="P:bacterial-type flagellum organization"/>
    <property type="evidence" value="ECO:0007669"/>
    <property type="project" value="UniProtKB-UniRule"/>
</dbReference>
<feature type="region of interest" description="Disordered" evidence="6">
    <location>
        <begin position="1"/>
        <end position="25"/>
    </location>
</feature>
<evidence type="ECO:0000256" key="3">
    <source>
        <dbReference type="ARBA" id="ARBA00022795"/>
    </source>
</evidence>